<organism evidence="1 2">
    <name type="scientific">Panagrolaimus sp. PS1159</name>
    <dbReference type="NCBI Taxonomy" id="55785"/>
    <lineage>
        <taxon>Eukaryota</taxon>
        <taxon>Metazoa</taxon>
        <taxon>Ecdysozoa</taxon>
        <taxon>Nematoda</taxon>
        <taxon>Chromadorea</taxon>
        <taxon>Rhabditida</taxon>
        <taxon>Tylenchina</taxon>
        <taxon>Panagrolaimomorpha</taxon>
        <taxon>Panagrolaimoidea</taxon>
        <taxon>Panagrolaimidae</taxon>
        <taxon>Panagrolaimus</taxon>
    </lineage>
</organism>
<sequence length="196" mass="19601">MNFIIHNNNVTTGATSSAPIQNERDPEAAPPTAASTSAQTEAGGGDAVLSSAPGGGGPKVPAAGGIAGTHDPNSQTLIAPVRIDGPKFSPQDELSRNPLPVYSDCAELSKSGKIVTNAHDASAPAHQFIKADKAGGGEALSSPAAGGGGPKAPATGGIAGTKDIGRVRKTSSDTFYGLSDKRNNFSYSMGDYIALV</sequence>
<accession>A0AC35GKH0</accession>
<protein>
    <submittedName>
        <fullName evidence="2">Uncharacterized protein</fullName>
    </submittedName>
</protein>
<evidence type="ECO:0000313" key="1">
    <source>
        <dbReference type="Proteomes" id="UP000887580"/>
    </source>
</evidence>
<dbReference type="WBParaSite" id="PS1159_v2.g5997.t1">
    <property type="protein sequence ID" value="PS1159_v2.g5997.t1"/>
    <property type="gene ID" value="PS1159_v2.g5997"/>
</dbReference>
<dbReference type="Proteomes" id="UP000887580">
    <property type="component" value="Unplaced"/>
</dbReference>
<proteinExistence type="predicted"/>
<name>A0AC35GKH0_9BILA</name>
<evidence type="ECO:0000313" key="2">
    <source>
        <dbReference type="WBParaSite" id="PS1159_v2.g5997.t1"/>
    </source>
</evidence>
<reference evidence="2" key="1">
    <citation type="submission" date="2022-11" db="UniProtKB">
        <authorList>
            <consortium name="WormBaseParasite"/>
        </authorList>
    </citation>
    <scope>IDENTIFICATION</scope>
</reference>